<keyword evidence="6 14" id="KW-0560">Oxidoreductase</keyword>
<evidence type="ECO:0000256" key="5">
    <source>
        <dbReference type="ARBA" id="ARBA00022827"/>
    </source>
</evidence>
<dbReference type="GO" id="GO:0006103">
    <property type="term" value="P:2-oxoglutarate metabolic process"/>
    <property type="evidence" value="ECO:0007669"/>
    <property type="project" value="TreeGrafter"/>
</dbReference>
<dbReference type="SUPFAM" id="SSF55424">
    <property type="entry name" value="FAD/NAD-linked reductases, dimerisation (C-terminal) domain"/>
    <property type="match status" value="1"/>
</dbReference>
<dbReference type="GO" id="GO:0050660">
    <property type="term" value="F:flavin adenine dinucleotide binding"/>
    <property type="evidence" value="ECO:0007669"/>
    <property type="project" value="InterPro"/>
</dbReference>
<keyword evidence="12" id="KW-0547">Nucleotide-binding</keyword>
<dbReference type="PANTHER" id="PTHR22912:SF151">
    <property type="entry name" value="DIHYDROLIPOYL DEHYDROGENASE, MITOCHONDRIAL"/>
    <property type="match status" value="1"/>
</dbReference>
<evidence type="ECO:0000256" key="10">
    <source>
        <dbReference type="ARBA" id="ARBA00049187"/>
    </source>
</evidence>
<evidence type="ECO:0000256" key="12">
    <source>
        <dbReference type="PIRSR" id="PIRSR000350-3"/>
    </source>
</evidence>
<dbReference type="Pfam" id="PF07992">
    <property type="entry name" value="Pyr_redox_2"/>
    <property type="match status" value="1"/>
</dbReference>
<accession>A0A150N1C8</accession>
<evidence type="ECO:0000256" key="13">
    <source>
        <dbReference type="PIRSR" id="PIRSR000350-4"/>
    </source>
</evidence>
<dbReference type="RefSeq" id="WP_062677986.1">
    <property type="nucleotide sequence ID" value="NZ_LQYW01000051.1"/>
</dbReference>
<feature type="binding site" evidence="12">
    <location>
        <position position="314"/>
    </location>
    <ligand>
        <name>FAD</name>
        <dbReference type="ChEBI" id="CHEBI:57692"/>
    </ligand>
</feature>
<feature type="active site" description="Proton acceptor" evidence="11">
    <location>
        <position position="446"/>
    </location>
</feature>
<dbReference type="PRINTS" id="PR00411">
    <property type="entry name" value="PNDRDTASEI"/>
</dbReference>
<keyword evidence="8" id="KW-1015">Disulfide bond</keyword>
<evidence type="ECO:0000256" key="2">
    <source>
        <dbReference type="ARBA" id="ARBA00012608"/>
    </source>
</evidence>
<dbReference type="PANTHER" id="PTHR22912">
    <property type="entry name" value="DISULFIDE OXIDOREDUCTASE"/>
    <property type="match status" value="1"/>
</dbReference>
<comment type="miscellaneous">
    <text evidence="14">The active site is a redox-active disulfide bond.</text>
</comment>
<keyword evidence="4 14" id="KW-0285">Flavoprotein</keyword>
<evidence type="ECO:0000259" key="15">
    <source>
        <dbReference type="Pfam" id="PF02852"/>
    </source>
</evidence>
<dbReference type="InterPro" id="IPR050151">
    <property type="entry name" value="Class-I_Pyr_Nuc-Dis_Oxidored"/>
</dbReference>
<dbReference type="Gene3D" id="3.30.390.30">
    <property type="match status" value="1"/>
</dbReference>
<evidence type="ECO:0000256" key="11">
    <source>
        <dbReference type="PIRSR" id="PIRSR000350-2"/>
    </source>
</evidence>
<evidence type="ECO:0000256" key="14">
    <source>
        <dbReference type="RuleBase" id="RU003692"/>
    </source>
</evidence>
<keyword evidence="9 14" id="KW-0676">Redox-active center</keyword>
<comment type="caution">
    <text evidence="17">The sequence shown here is derived from an EMBL/GenBank/DDBJ whole genome shotgun (WGS) entry which is preliminary data.</text>
</comment>
<dbReference type="AlphaFoldDB" id="A0A150N1C8"/>
<dbReference type="InterPro" id="IPR023753">
    <property type="entry name" value="FAD/NAD-binding_dom"/>
</dbReference>
<dbReference type="Pfam" id="PF02852">
    <property type="entry name" value="Pyr_redox_dim"/>
    <property type="match status" value="1"/>
</dbReference>
<dbReference type="PROSITE" id="PS00076">
    <property type="entry name" value="PYRIDINE_REDOX_1"/>
    <property type="match status" value="1"/>
</dbReference>
<keyword evidence="5 12" id="KW-0274">FAD</keyword>
<evidence type="ECO:0000313" key="18">
    <source>
        <dbReference type="Proteomes" id="UP000075324"/>
    </source>
</evidence>
<feature type="domain" description="Pyridine nucleotide-disulphide oxidoreductase dimerisation" evidence="15">
    <location>
        <begin position="349"/>
        <end position="456"/>
    </location>
</feature>
<dbReference type="InterPro" id="IPR004099">
    <property type="entry name" value="Pyr_nucl-diS_OxRdtase_dimer"/>
</dbReference>
<dbReference type="InterPro" id="IPR016156">
    <property type="entry name" value="FAD/NAD-linked_Rdtase_dimer_sf"/>
</dbReference>
<dbReference type="PATRIC" id="fig|153151.4.peg.3154"/>
<evidence type="ECO:0000256" key="8">
    <source>
        <dbReference type="ARBA" id="ARBA00023157"/>
    </source>
</evidence>
<dbReference type="InterPro" id="IPR006258">
    <property type="entry name" value="Lipoamide_DH"/>
</dbReference>
<protein>
    <recommendedName>
        <fullName evidence="3 14">Dihydrolipoyl dehydrogenase</fullName>
        <ecNumber evidence="2 14">1.8.1.4</ecNumber>
    </recommendedName>
</protein>
<dbReference type="GO" id="GO:0004148">
    <property type="term" value="F:dihydrolipoyl dehydrogenase (NADH) activity"/>
    <property type="evidence" value="ECO:0007669"/>
    <property type="project" value="UniProtKB-EC"/>
</dbReference>
<dbReference type="PIRSF" id="PIRSF000350">
    <property type="entry name" value="Mercury_reductase_MerA"/>
    <property type="match status" value="1"/>
</dbReference>
<comment type="similarity">
    <text evidence="1 14">Belongs to the class-I pyridine nucleotide-disulfide oxidoreductase family.</text>
</comment>
<name>A0A150N1C8_9BACL</name>
<evidence type="ECO:0000259" key="16">
    <source>
        <dbReference type="Pfam" id="PF07992"/>
    </source>
</evidence>
<dbReference type="NCBIfam" id="TIGR01350">
    <property type="entry name" value="lipoamide_DH"/>
    <property type="match status" value="1"/>
</dbReference>
<dbReference type="GO" id="GO:0005737">
    <property type="term" value="C:cytoplasm"/>
    <property type="evidence" value="ECO:0007669"/>
    <property type="project" value="UniProtKB-ARBA"/>
</dbReference>
<dbReference type="EC" id="1.8.1.4" evidence="2 14"/>
<comment type="catalytic activity">
    <reaction evidence="10 14">
        <text>N(6)-[(R)-dihydrolipoyl]-L-lysyl-[protein] + NAD(+) = N(6)-[(R)-lipoyl]-L-lysyl-[protein] + NADH + H(+)</text>
        <dbReference type="Rhea" id="RHEA:15045"/>
        <dbReference type="Rhea" id="RHEA-COMP:10474"/>
        <dbReference type="Rhea" id="RHEA-COMP:10475"/>
        <dbReference type="ChEBI" id="CHEBI:15378"/>
        <dbReference type="ChEBI" id="CHEBI:57540"/>
        <dbReference type="ChEBI" id="CHEBI:57945"/>
        <dbReference type="ChEBI" id="CHEBI:83099"/>
        <dbReference type="ChEBI" id="CHEBI:83100"/>
        <dbReference type="EC" id="1.8.1.4"/>
    </reaction>
</comment>
<proteinExistence type="inferred from homology"/>
<dbReference type="Proteomes" id="UP000075324">
    <property type="component" value="Unassembled WGS sequence"/>
</dbReference>
<dbReference type="InterPro" id="IPR036188">
    <property type="entry name" value="FAD/NAD-bd_sf"/>
</dbReference>
<evidence type="ECO:0000256" key="6">
    <source>
        <dbReference type="ARBA" id="ARBA00023002"/>
    </source>
</evidence>
<dbReference type="PRINTS" id="PR00368">
    <property type="entry name" value="FADPNR"/>
</dbReference>
<feature type="binding site" evidence="12">
    <location>
        <position position="56"/>
    </location>
    <ligand>
        <name>FAD</name>
        <dbReference type="ChEBI" id="CHEBI:57692"/>
    </ligand>
</feature>
<evidence type="ECO:0000256" key="4">
    <source>
        <dbReference type="ARBA" id="ARBA00022630"/>
    </source>
</evidence>
<gene>
    <name evidence="17" type="ORF">B4110_2167</name>
</gene>
<reference evidence="17 18" key="1">
    <citation type="submission" date="2016-01" db="EMBL/GenBank/DDBJ databases">
        <title>Draft Genome Sequences of Seven Thermophilic Sporeformers Isolated from Foods.</title>
        <authorList>
            <person name="Berendsen E.M."/>
            <person name="Wells-Bennik M.H."/>
            <person name="Krawcyk A.O."/>
            <person name="De Jong A."/>
            <person name="Holsappel S."/>
            <person name="Eijlander R.T."/>
            <person name="Kuipers O.P."/>
        </authorList>
    </citation>
    <scope>NUCLEOTIDE SEQUENCE [LARGE SCALE GENOMIC DNA]</scope>
    <source>
        <strain evidence="17 18">B4110</strain>
    </source>
</reference>
<dbReference type="EMBL" id="LQYW01000051">
    <property type="protein sequence ID" value="KYD30476.1"/>
    <property type="molecule type" value="Genomic_DNA"/>
</dbReference>
<evidence type="ECO:0000256" key="9">
    <source>
        <dbReference type="ARBA" id="ARBA00023284"/>
    </source>
</evidence>
<dbReference type="Gene3D" id="3.50.50.60">
    <property type="entry name" value="FAD/NAD(P)-binding domain"/>
    <property type="match status" value="2"/>
</dbReference>
<evidence type="ECO:0000256" key="3">
    <source>
        <dbReference type="ARBA" id="ARBA00016961"/>
    </source>
</evidence>
<feature type="binding site" evidence="12">
    <location>
        <begin position="184"/>
        <end position="191"/>
    </location>
    <ligand>
        <name>NAD(+)</name>
        <dbReference type="ChEBI" id="CHEBI:57540"/>
    </ligand>
</feature>
<evidence type="ECO:0000256" key="1">
    <source>
        <dbReference type="ARBA" id="ARBA00007532"/>
    </source>
</evidence>
<feature type="disulfide bond" description="Redox-active" evidence="13">
    <location>
        <begin position="47"/>
        <end position="52"/>
    </location>
</feature>
<comment type="cofactor">
    <cofactor evidence="12 14">
        <name>FAD</name>
        <dbReference type="ChEBI" id="CHEBI:57692"/>
    </cofactor>
    <text evidence="12 14">Binds 1 FAD per subunit.</text>
</comment>
<dbReference type="InterPro" id="IPR001100">
    <property type="entry name" value="Pyr_nuc-diS_OxRdtase"/>
</dbReference>
<sequence>MVVGELAHERDVVIIGGGPGGYNAAIRAAQFGLSVTLIEKEELGGVCLNKGCIPSKVFTHAAQKMAELPHIEEIGIELGHVSFQLGKLQNYKTKVVTQLRQGVEALCKANRIEVIRGKASFLAEDRIGVESGEVFDVYRFRHAIIATGASYVSPPSINIDHERILNVYSIYGLETLPNHLIVYGNDYIVIEVAMSFRAFGSQVSVITDDGTFGLDETVANELQRIWKKRKIKLYQHCKVESVTLLLDAVAVTLKTKTGETVTVEGSHVFVACEAKANIDELGIDRLGIQRTEQGFIEINHQARTSLPHIFAVGDVTGGPMLAVKAVKQGKVAAETIAGKQSEIDLTFLPTIVHSIPPIASVGLTEDEARVQYEDIRVGSFPITGNGYASIIGQKDGLVKIISDVKQDVILGVHMIGAGAVDLISSGIIGLEMAAREEDMKFPFYPHPSSNESLLEAVEALQAEAVHLLPAKQKKSEKKAVSH</sequence>
<keyword evidence="7 12" id="KW-0520">NAD</keyword>
<evidence type="ECO:0000256" key="7">
    <source>
        <dbReference type="ARBA" id="ARBA00023027"/>
    </source>
</evidence>
<dbReference type="InterPro" id="IPR012999">
    <property type="entry name" value="Pyr_OxRdtase_I_AS"/>
</dbReference>
<organism evidence="17 18">
    <name type="scientific">Parageobacillus toebii</name>
    <dbReference type="NCBI Taxonomy" id="153151"/>
    <lineage>
        <taxon>Bacteria</taxon>
        <taxon>Bacillati</taxon>
        <taxon>Bacillota</taxon>
        <taxon>Bacilli</taxon>
        <taxon>Bacillales</taxon>
        <taxon>Anoxybacillaceae</taxon>
        <taxon>Parageobacillus</taxon>
    </lineage>
</organism>
<dbReference type="SUPFAM" id="SSF51905">
    <property type="entry name" value="FAD/NAD(P)-binding domain"/>
    <property type="match status" value="1"/>
</dbReference>
<evidence type="ECO:0000313" key="17">
    <source>
        <dbReference type="EMBL" id="KYD30476.1"/>
    </source>
</evidence>
<feature type="domain" description="FAD/NAD(P)-binding" evidence="16">
    <location>
        <begin position="11"/>
        <end position="329"/>
    </location>
</feature>